<dbReference type="EMBL" id="BNBO01000039">
    <property type="protein sequence ID" value="GHH78787.1"/>
    <property type="molecule type" value="Genomic_DNA"/>
</dbReference>
<reference evidence="2" key="1">
    <citation type="journal article" date="2014" name="Int. J. Syst. Evol. Microbiol.">
        <title>Complete genome sequence of Corynebacterium casei LMG S-19264T (=DSM 44701T), isolated from a smear-ripened cheese.</title>
        <authorList>
            <consortium name="US DOE Joint Genome Institute (JGI-PGF)"/>
            <person name="Walter F."/>
            <person name="Albersmeier A."/>
            <person name="Kalinowski J."/>
            <person name="Ruckert C."/>
        </authorList>
    </citation>
    <scope>NUCLEOTIDE SEQUENCE</scope>
    <source>
        <strain evidence="2">JCM 4646</strain>
    </source>
</reference>
<keyword evidence="3" id="KW-1185">Reference proteome</keyword>
<dbReference type="Pfam" id="PF06013">
    <property type="entry name" value="WXG100"/>
    <property type="match status" value="1"/>
</dbReference>
<evidence type="ECO:0000313" key="3">
    <source>
        <dbReference type="Proteomes" id="UP000617734"/>
    </source>
</evidence>
<evidence type="ECO:0000313" key="2">
    <source>
        <dbReference type="EMBL" id="GHH78787.1"/>
    </source>
</evidence>
<sequence>MDAFAKHMGEVSDQVQGELKKLDGIVSQIASGWQGQAATAYQNLQNRFNEDAKGLNEALRAIQNAIELTTKAYAATEAAQQSALGQVAGQI</sequence>
<dbReference type="Gene3D" id="1.10.287.1060">
    <property type="entry name" value="ESAT-6-like"/>
    <property type="match status" value="1"/>
</dbReference>
<evidence type="ECO:0000256" key="1">
    <source>
        <dbReference type="RuleBase" id="RU362001"/>
    </source>
</evidence>
<proteinExistence type="inferred from homology"/>
<dbReference type="AlphaFoldDB" id="A0A919G5T3"/>
<organism evidence="2 3">
    <name type="scientific">Kitasatospora indigofera</name>
    <dbReference type="NCBI Taxonomy" id="67307"/>
    <lineage>
        <taxon>Bacteria</taxon>
        <taxon>Bacillati</taxon>
        <taxon>Actinomycetota</taxon>
        <taxon>Actinomycetes</taxon>
        <taxon>Kitasatosporales</taxon>
        <taxon>Streptomycetaceae</taxon>
        <taxon>Kitasatospora</taxon>
    </lineage>
</organism>
<accession>A0A919G5T3</accession>
<name>A0A919G5T3_9ACTN</name>
<dbReference type="NCBIfam" id="TIGR03930">
    <property type="entry name" value="WXG100_ESAT6"/>
    <property type="match status" value="1"/>
</dbReference>
<dbReference type="InterPro" id="IPR036689">
    <property type="entry name" value="ESAT-6-like_sf"/>
</dbReference>
<dbReference type="InterPro" id="IPR010310">
    <property type="entry name" value="T7SS_ESAT-6-like"/>
</dbReference>
<gene>
    <name evidence="2" type="ORF">GCM10018781_55240</name>
</gene>
<dbReference type="Proteomes" id="UP000617734">
    <property type="component" value="Unassembled WGS sequence"/>
</dbReference>
<comment type="similarity">
    <text evidence="1">Belongs to the WXG100 family.</text>
</comment>
<protein>
    <recommendedName>
        <fullName evidence="1">ESAT-6-like protein</fullName>
    </recommendedName>
</protein>
<dbReference type="SUPFAM" id="SSF140453">
    <property type="entry name" value="EsxAB dimer-like"/>
    <property type="match status" value="1"/>
</dbReference>
<comment type="caution">
    <text evidence="2">The sequence shown here is derived from an EMBL/GenBank/DDBJ whole genome shotgun (WGS) entry which is preliminary data.</text>
</comment>
<reference evidence="2" key="2">
    <citation type="submission" date="2020-09" db="EMBL/GenBank/DDBJ databases">
        <authorList>
            <person name="Sun Q."/>
            <person name="Ohkuma M."/>
        </authorList>
    </citation>
    <scope>NUCLEOTIDE SEQUENCE</scope>
    <source>
        <strain evidence="2">JCM 4646</strain>
    </source>
</reference>